<dbReference type="NCBIfam" id="TIGR00231">
    <property type="entry name" value="small_GTP"/>
    <property type="match status" value="1"/>
</dbReference>
<dbReference type="InterPro" id="IPR036206">
    <property type="entry name" value="ThiamineP_synth_sf"/>
</dbReference>
<dbReference type="FunFam" id="3.40.50.300:FF:001052">
    <property type="entry name" value="Probable transmembrane GTPase FZO-like, chloroplastic"/>
    <property type="match status" value="1"/>
</dbReference>
<dbReference type="PANTHER" id="PTHR43681">
    <property type="entry name" value="TRANSMEMBRANE GTPASE FZO"/>
    <property type="match status" value="1"/>
</dbReference>
<dbReference type="GO" id="GO:0031969">
    <property type="term" value="C:chloroplast membrane"/>
    <property type="evidence" value="ECO:0007669"/>
    <property type="project" value="TreeGrafter"/>
</dbReference>
<dbReference type="SUPFAM" id="SSF52540">
    <property type="entry name" value="P-loop containing nucleoside triphosphate hydrolases"/>
    <property type="match status" value="1"/>
</dbReference>
<dbReference type="EMBL" id="JBBNAG010000004">
    <property type="protein sequence ID" value="KAK9139747.1"/>
    <property type="molecule type" value="Genomic_DNA"/>
</dbReference>
<dbReference type="Pfam" id="PF01926">
    <property type="entry name" value="MMR_HSR1"/>
    <property type="match status" value="1"/>
</dbReference>
<dbReference type="InterPro" id="IPR013785">
    <property type="entry name" value="Aldolase_TIM"/>
</dbReference>
<dbReference type="FunFam" id="3.20.20.70:FF:000243">
    <property type="entry name" value="Probable transmembrane GTPase FZO-like, chloroplastic"/>
    <property type="match status" value="1"/>
</dbReference>
<dbReference type="PANTHER" id="PTHR43681:SF1">
    <property type="entry name" value="SARCALUMENIN"/>
    <property type="match status" value="1"/>
</dbReference>
<accession>A0AAP0PD60</accession>
<evidence type="ECO:0000259" key="4">
    <source>
        <dbReference type="PROSITE" id="PS51716"/>
    </source>
</evidence>
<dbReference type="InterPro" id="IPR051943">
    <property type="entry name" value="TRAFAC_Dynamin-like_GTPase"/>
</dbReference>
<evidence type="ECO:0000256" key="1">
    <source>
        <dbReference type="ARBA" id="ARBA00005429"/>
    </source>
</evidence>
<dbReference type="InterPro" id="IPR027417">
    <property type="entry name" value="P-loop_NTPase"/>
</dbReference>
<evidence type="ECO:0000313" key="6">
    <source>
        <dbReference type="Proteomes" id="UP001419268"/>
    </source>
</evidence>
<dbReference type="CDD" id="cd09912">
    <property type="entry name" value="DLP_2"/>
    <property type="match status" value="1"/>
</dbReference>
<sequence>MLKKATKRYLGLLFSVFPLGGRLPLSGLSPDCFQRSSPSIVPYIDAFDGGCGEALLPPLFSWRLSLHCSVSLFLFSSPLPSHNTPPLQNPKSPNLSLSISLSLSLNGLALLQPIPHSPPKPPTPPQNPNPYPPIPPPQMHIQTPPTHLSIERDRHRLLRIEPLSAVAAAADAVSWGFKRPEIKVPTLVLQVTAEEVLRRGRVLEEIDVAVSEWVGVVVLDSGSGGVSAGRLYEAARLLKEVVKDRAFFLVDERVDIAAAVGASGVVLSDQGLPAVVARNMMMESKSDYVVLPIVARKVQTENAALIASNSEGADFLIYSSDKKEHAEVHVSSLAQNVKIPVFSTVALLREDAPFSEASKSLQSGASGLVVGLEDVKLFSNDALSKLFLNVNVRSIISKDENKNSYKFDKKRSHGKKGFAGFIQLEDREKQLIEVERMVLLEAISVMQKAAPLMEEVSILNDAVSQLNDPFLLVIVGEFNSGKSSVINALLGTRYLREGVVPTTNEITLLRYSEMDNNEMQRCERHPDGQFICYLPSPILKEMNLVDTPGTNVILQRQQRLTEEFVPRADLILFVISADRPLTESEVAFLRYIQQWKKKVVFVLNKSDLYQNASELEEAIAFIKDNVRKLLNAEYVTVYPVSARSAIEAKLSALSDVGKNPESYWKNSGFIEFEQFLFSFLDGSTDAGKERMKLKLGTPLGIADRLLATCQTTVRNELECACQDLVSVNELVSGVKDYAIKMESECISWRKNMLLVIDNAQARAVRLIESTLRLSNLDLVASSILKGEGTSSLSAASSIQKDIIEPALSDAQKLLKEYFTWLQSNNSREGKLYKETLEKKWSSLVDQHNQVHLDSDSLLDKREELSLDALKNFSPAAATKLFEQEIREVVLGTFGGLGAAGLSASLLTSVLETTLEDLLALGLCSAGGLLAVSNFPARRKEVTEKIKRSADALARELEDAMLQDLKETIAILENFVKVISEPYMKAVQQNIDRLLEIEKELVNIDEKMQTLRIEIQNLHLF</sequence>
<dbReference type="Proteomes" id="UP001419268">
    <property type="component" value="Unassembled WGS sequence"/>
</dbReference>
<reference evidence="5 6" key="1">
    <citation type="submission" date="2024-01" db="EMBL/GenBank/DDBJ databases">
        <title>Genome assemblies of Stephania.</title>
        <authorList>
            <person name="Yang L."/>
        </authorList>
    </citation>
    <scope>NUCLEOTIDE SEQUENCE [LARGE SCALE GENOMIC DNA]</scope>
    <source>
        <strain evidence="5">JXDWG</strain>
        <tissue evidence="5">Leaf</tissue>
    </source>
</reference>
<gene>
    <name evidence="5" type="ORF">Scep_009428</name>
</gene>
<evidence type="ECO:0000256" key="2">
    <source>
        <dbReference type="SAM" id="Coils"/>
    </source>
</evidence>
<feature type="region of interest" description="Disordered" evidence="3">
    <location>
        <begin position="113"/>
        <end position="142"/>
    </location>
</feature>
<dbReference type="GO" id="GO:0005525">
    <property type="term" value="F:GTP binding"/>
    <property type="evidence" value="ECO:0007669"/>
    <property type="project" value="InterPro"/>
</dbReference>
<keyword evidence="6" id="KW-1185">Reference proteome</keyword>
<keyword evidence="2" id="KW-0175">Coiled coil</keyword>
<dbReference type="InterPro" id="IPR006073">
    <property type="entry name" value="GTP-bd"/>
</dbReference>
<protein>
    <recommendedName>
        <fullName evidence="4">IRG-type G domain-containing protein</fullName>
    </recommendedName>
</protein>
<evidence type="ECO:0000313" key="5">
    <source>
        <dbReference type="EMBL" id="KAK9139747.1"/>
    </source>
</evidence>
<dbReference type="GO" id="GO:0009228">
    <property type="term" value="P:thiamine biosynthetic process"/>
    <property type="evidence" value="ECO:0007669"/>
    <property type="project" value="UniProtKB-KW"/>
</dbReference>
<feature type="compositionally biased region" description="Pro residues" evidence="3">
    <location>
        <begin position="115"/>
        <end position="138"/>
    </location>
</feature>
<evidence type="ECO:0000256" key="3">
    <source>
        <dbReference type="SAM" id="MobiDB-lite"/>
    </source>
</evidence>
<dbReference type="SUPFAM" id="SSF51391">
    <property type="entry name" value="Thiamin phosphate synthase"/>
    <property type="match status" value="1"/>
</dbReference>
<dbReference type="CDD" id="cd00564">
    <property type="entry name" value="TMP_TenI"/>
    <property type="match status" value="1"/>
</dbReference>
<dbReference type="GO" id="GO:0010027">
    <property type="term" value="P:thylakoid membrane organization"/>
    <property type="evidence" value="ECO:0007669"/>
    <property type="project" value="TreeGrafter"/>
</dbReference>
<name>A0AAP0PD60_9MAGN</name>
<dbReference type="Gene3D" id="3.20.20.70">
    <property type="entry name" value="Aldolase class I"/>
    <property type="match status" value="1"/>
</dbReference>
<dbReference type="InterPro" id="IPR022998">
    <property type="entry name" value="ThiamineP_synth_TenI"/>
</dbReference>
<dbReference type="AlphaFoldDB" id="A0AAP0PD60"/>
<feature type="domain" description="IRG-type G" evidence="4">
    <location>
        <begin position="468"/>
        <end position="663"/>
    </location>
</feature>
<comment type="similarity">
    <text evidence="1">Belongs to the TRAFAC class dynamin-like GTPase superfamily. IRG family.</text>
</comment>
<feature type="coiled-coil region" evidence="2">
    <location>
        <begin position="605"/>
        <end position="632"/>
    </location>
</feature>
<dbReference type="InterPro" id="IPR030385">
    <property type="entry name" value="G_IRG_dom"/>
</dbReference>
<organism evidence="5 6">
    <name type="scientific">Stephania cephalantha</name>
    <dbReference type="NCBI Taxonomy" id="152367"/>
    <lineage>
        <taxon>Eukaryota</taxon>
        <taxon>Viridiplantae</taxon>
        <taxon>Streptophyta</taxon>
        <taxon>Embryophyta</taxon>
        <taxon>Tracheophyta</taxon>
        <taxon>Spermatophyta</taxon>
        <taxon>Magnoliopsida</taxon>
        <taxon>Ranunculales</taxon>
        <taxon>Menispermaceae</taxon>
        <taxon>Menispermoideae</taxon>
        <taxon>Cissampelideae</taxon>
        <taxon>Stephania</taxon>
    </lineage>
</organism>
<dbReference type="PROSITE" id="PS51716">
    <property type="entry name" value="G_IRG"/>
    <property type="match status" value="1"/>
</dbReference>
<proteinExistence type="inferred from homology"/>
<dbReference type="InterPro" id="IPR005225">
    <property type="entry name" value="Small_GTP-bd"/>
</dbReference>
<dbReference type="Gene3D" id="3.40.50.300">
    <property type="entry name" value="P-loop containing nucleotide triphosphate hydrolases"/>
    <property type="match status" value="1"/>
</dbReference>
<comment type="caution">
    <text evidence="5">The sequence shown here is derived from an EMBL/GenBank/DDBJ whole genome shotgun (WGS) entry which is preliminary data.</text>
</comment>